<accession>A0A251S915</accession>
<reference evidence="2" key="1">
    <citation type="journal article" date="2017" name="Nature">
        <title>The sunflower genome provides insights into oil metabolism, flowering and Asterid evolution.</title>
        <authorList>
            <person name="Badouin H."/>
            <person name="Gouzy J."/>
            <person name="Grassa C.J."/>
            <person name="Murat F."/>
            <person name="Staton S.E."/>
            <person name="Cottret L."/>
            <person name="Lelandais-Briere C."/>
            <person name="Owens G.L."/>
            <person name="Carrere S."/>
            <person name="Mayjonade B."/>
            <person name="Legrand L."/>
            <person name="Gill N."/>
            <person name="Kane N.C."/>
            <person name="Bowers J.E."/>
            <person name="Hubner S."/>
            <person name="Bellec A."/>
            <person name="Berard A."/>
            <person name="Berges H."/>
            <person name="Blanchet N."/>
            <person name="Boniface M.C."/>
            <person name="Brunel D."/>
            <person name="Catrice O."/>
            <person name="Chaidir N."/>
            <person name="Claudel C."/>
            <person name="Donnadieu C."/>
            <person name="Faraut T."/>
            <person name="Fievet G."/>
            <person name="Helmstetter N."/>
            <person name="King M."/>
            <person name="Knapp S.J."/>
            <person name="Lai Z."/>
            <person name="Le Paslier M.C."/>
            <person name="Lippi Y."/>
            <person name="Lorenzon L."/>
            <person name="Mandel J.R."/>
            <person name="Marage G."/>
            <person name="Marchand G."/>
            <person name="Marquand E."/>
            <person name="Bret-Mestries E."/>
            <person name="Morien E."/>
            <person name="Nambeesan S."/>
            <person name="Nguyen T."/>
            <person name="Pegot-Espagnet P."/>
            <person name="Pouilly N."/>
            <person name="Raftis F."/>
            <person name="Sallet E."/>
            <person name="Schiex T."/>
            <person name="Thomas J."/>
            <person name="Vandecasteele C."/>
            <person name="Vares D."/>
            <person name="Vear F."/>
            <person name="Vautrin S."/>
            <person name="Crespi M."/>
            <person name="Mangin B."/>
            <person name="Burke J.M."/>
            <person name="Salse J."/>
            <person name="Munos S."/>
            <person name="Vincourt P."/>
            <person name="Rieseberg L.H."/>
            <person name="Langlade N.B."/>
        </authorList>
    </citation>
    <scope>NUCLEOTIDE SEQUENCE [LARGE SCALE GENOMIC DNA]</scope>
    <source>
        <strain evidence="2">cv. SF193</strain>
    </source>
</reference>
<proteinExistence type="predicted"/>
<dbReference type="EMBL" id="CM007904">
    <property type="protein sequence ID" value="OTF95148.1"/>
    <property type="molecule type" value="Genomic_DNA"/>
</dbReference>
<protein>
    <submittedName>
        <fullName evidence="1">Uncharacterized protein</fullName>
    </submittedName>
</protein>
<dbReference type="InParanoid" id="A0A251S915"/>
<dbReference type="Proteomes" id="UP000215914">
    <property type="component" value="Chromosome 15"/>
</dbReference>
<evidence type="ECO:0000313" key="1">
    <source>
        <dbReference type="EMBL" id="OTF95148.1"/>
    </source>
</evidence>
<keyword evidence="2" id="KW-1185">Reference proteome</keyword>
<evidence type="ECO:0000313" key="2">
    <source>
        <dbReference type="Proteomes" id="UP000215914"/>
    </source>
</evidence>
<sequence length="133" mass="15216">MFLENPNGDLNYNLKRRAFNEKGFHKKLAEMLLERNSKVTSSKSWEDVTNTDSRCDKQGGCDKQGYLRLTAFLSPCSSTVSWSDGTAFIFGQDMRLNPKAAHQLDLNALERLSLFKAKLIFTKRNVNVWSSYL</sequence>
<gene>
    <name evidence="1" type="ORF">HannXRQ_Chr15g0479901</name>
</gene>
<organism evidence="1 2">
    <name type="scientific">Helianthus annuus</name>
    <name type="common">Common sunflower</name>
    <dbReference type="NCBI Taxonomy" id="4232"/>
    <lineage>
        <taxon>Eukaryota</taxon>
        <taxon>Viridiplantae</taxon>
        <taxon>Streptophyta</taxon>
        <taxon>Embryophyta</taxon>
        <taxon>Tracheophyta</taxon>
        <taxon>Spermatophyta</taxon>
        <taxon>Magnoliopsida</taxon>
        <taxon>eudicotyledons</taxon>
        <taxon>Gunneridae</taxon>
        <taxon>Pentapetalae</taxon>
        <taxon>asterids</taxon>
        <taxon>campanulids</taxon>
        <taxon>Asterales</taxon>
        <taxon>Asteraceae</taxon>
        <taxon>Asteroideae</taxon>
        <taxon>Heliantheae alliance</taxon>
        <taxon>Heliantheae</taxon>
        <taxon>Helianthus</taxon>
    </lineage>
</organism>
<name>A0A251S915_HELAN</name>
<dbReference type="AlphaFoldDB" id="A0A251S915"/>